<evidence type="ECO:0000313" key="1">
    <source>
        <dbReference type="EMBL" id="CAB1430355.1"/>
    </source>
</evidence>
<dbReference type="EMBL" id="CADEAL010001225">
    <property type="protein sequence ID" value="CAB1430355.1"/>
    <property type="molecule type" value="Genomic_DNA"/>
</dbReference>
<dbReference type="Proteomes" id="UP001153269">
    <property type="component" value="Unassembled WGS sequence"/>
</dbReference>
<proteinExistence type="predicted"/>
<name>A0A9N7UFA4_PLEPL</name>
<sequence>MVPQPEDPTLRVPRVTFPHTLHLVLMMLGSQAASECYIAVEPPNKHGLQMSHHPSCITTESRTHHNETNAVFSTFVSWEVCPHWKLKSDLTSPGSSDPSDLNPGSIYRRLLERTALGNPKIKSSNGSSINIYFLTTPGGRMHHRLTTLQTIKPPLLPRGHFTADHRDPPGILWTRMKYPFTSSPSAAKDSCNIQAVPEPRPFGF</sequence>
<evidence type="ECO:0000313" key="2">
    <source>
        <dbReference type="Proteomes" id="UP001153269"/>
    </source>
</evidence>
<dbReference type="AlphaFoldDB" id="A0A9N7UFA4"/>
<accession>A0A9N7UFA4</accession>
<gene>
    <name evidence="1" type="ORF">PLEPLA_LOCUS18337</name>
</gene>
<organism evidence="1 2">
    <name type="scientific">Pleuronectes platessa</name>
    <name type="common">European plaice</name>
    <dbReference type="NCBI Taxonomy" id="8262"/>
    <lineage>
        <taxon>Eukaryota</taxon>
        <taxon>Metazoa</taxon>
        <taxon>Chordata</taxon>
        <taxon>Craniata</taxon>
        <taxon>Vertebrata</taxon>
        <taxon>Euteleostomi</taxon>
        <taxon>Actinopterygii</taxon>
        <taxon>Neopterygii</taxon>
        <taxon>Teleostei</taxon>
        <taxon>Neoteleostei</taxon>
        <taxon>Acanthomorphata</taxon>
        <taxon>Carangaria</taxon>
        <taxon>Pleuronectiformes</taxon>
        <taxon>Pleuronectoidei</taxon>
        <taxon>Pleuronectidae</taxon>
        <taxon>Pleuronectes</taxon>
    </lineage>
</organism>
<reference evidence="1" key="1">
    <citation type="submission" date="2020-03" db="EMBL/GenBank/DDBJ databases">
        <authorList>
            <person name="Weist P."/>
        </authorList>
    </citation>
    <scope>NUCLEOTIDE SEQUENCE</scope>
</reference>
<comment type="caution">
    <text evidence="1">The sequence shown here is derived from an EMBL/GenBank/DDBJ whole genome shotgun (WGS) entry which is preliminary data.</text>
</comment>
<protein>
    <submittedName>
        <fullName evidence="1">Uncharacterized protein</fullName>
    </submittedName>
</protein>
<keyword evidence="2" id="KW-1185">Reference proteome</keyword>